<dbReference type="AlphaFoldDB" id="A0A916E6Z3"/>
<proteinExistence type="predicted"/>
<dbReference type="OrthoDB" id="21225at2759"/>
<protein>
    <submittedName>
        <fullName evidence="1">Uncharacterized protein</fullName>
    </submittedName>
</protein>
<reference evidence="1" key="1">
    <citation type="submission" date="2020-05" db="EMBL/GenBank/DDBJ databases">
        <authorList>
            <person name="Rincon C."/>
            <person name="Sanders R I."/>
            <person name="Robbins C."/>
            <person name="Chaturvedi A."/>
        </authorList>
    </citation>
    <scope>NUCLEOTIDE SEQUENCE</scope>
    <source>
        <strain evidence="1">CHB12</strain>
    </source>
</reference>
<comment type="caution">
    <text evidence="1">The sequence shown here is derived from an EMBL/GenBank/DDBJ whole genome shotgun (WGS) entry which is preliminary data.</text>
</comment>
<organism evidence="1 2">
    <name type="scientific">Rhizophagus irregularis</name>
    <dbReference type="NCBI Taxonomy" id="588596"/>
    <lineage>
        <taxon>Eukaryota</taxon>
        <taxon>Fungi</taxon>
        <taxon>Fungi incertae sedis</taxon>
        <taxon>Mucoromycota</taxon>
        <taxon>Glomeromycotina</taxon>
        <taxon>Glomeromycetes</taxon>
        <taxon>Glomerales</taxon>
        <taxon>Glomeraceae</taxon>
        <taxon>Rhizophagus</taxon>
    </lineage>
</organism>
<name>A0A916E6Z3_9GLOM</name>
<evidence type="ECO:0000313" key="2">
    <source>
        <dbReference type="Proteomes" id="UP000684084"/>
    </source>
</evidence>
<sequence length="66" mass="7751">MELLENFKKALEDDDGEYPNRKGFESHTNACNERVATAEIRKIEDEQQSENFIIIDSNNNNKYNTR</sequence>
<dbReference type="EMBL" id="CAGKOT010000021">
    <property type="protein sequence ID" value="CAB5365626.1"/>
    <property type="molecule type" value="Genomic_DNA"/>
</dbReference>
<dbReference type="Proteomes" id="UP000684084">
    <property type="component" value="Unassembled WGS sequence"/>
</dbReference>
<evidence type="ECO:0000313" key="1">
    <source>
        <dbReference type="EMBL" id="CAB5365626.1"/>
    </source>
</evidence>
<accession>A0A916E6Z3</accession>
<gene>
    <name evidence="1" type="ORF">CHRIB12_LOCUS10513</name>
</gene>